<keyword evidence="4" id="KW-0539">Nucleus</keyword>
<dbReference type="InterPro" id="IPR046955">
    <property type="entry name" value="PHR1-like"/>
</dbReference>
<evidence type="ECO:0000256" key="1">
    <source>
        <dbReference type="ARBA" id="ARBA00004123"/>
    </source>
</evidence>
<evidence type="ECO:0000256" key="4">
    <source>
        <dbReference type="ARBA" id="ARBA00023242"/>
    </source>
</evidence>
<dbReference type="AlphaFoldDB" id="A0A8T1Z4E0"/>
<accession>A0A8T1Z4E0</accession>
<evidence type="ECO:0000256" key="3">
    <source>
        <dbReference type="ARBA" id="ARBA00023163"/>
    </source>
</evidence>
<evidence type="ECO:0000313" key="6">
    <source>
        <dbReference type="EMBL" id="KAG7552963.1"/>
    </source>
</evidence>
<dbReference type="GO" id="GO:0005634">
    <property type="term" value="C:nucleus"/>
    <property type="evidence" value="ECO:0007669"/>
    <property type="project" value="UniProtKB-SubCell"/>
</dbReference>
<dbReference type="GO" id="GO:0003677">
    <property type="term" value="F:DNA binding"/>
    <property type="evidence" value="ECO:0007669"/>
    <property type="project" value="InterPro"/>
</dbReference>
<dbReference type="GO" id="GO:0003700">
    <property type="term" value="F:DNA-binding transcription factor activity"/>
    <property type="evidence" value="ECO:0007669"/>
    <property type="project" value="InterPro"/>
</dbReference>
<feature type="domain" description="HTH myb-type" evidence="5">
    <location>
        <begin position="11"/>
        <end position="71"/>
    </location>
</feature>
<dbReference type="PANTHER" id="PTHR31314">
    <property type="entry name" value="MYB FAMILY TRANSCRIPTION FACTOR PHL7-LIKE"/>
    <property type="match status" value="1"/>
</dbReference>
<dbReference type="EMBL" id="JAEFBK010000011">
    <property type="protein sequence ID" value="KAG7552963.1"/>
    <property type="molecule type" value="Genomic_DNA"/>
</dbReference>
<gene>
    <name evidence="6" type="ORF">ISN45_Aa06g035340</name>
</gene>
<dbReference type="PROSITE" id="PS51294">
    <property type="entry name" value="HTH_MYB"/>
    <property type="match status" value="1"/>
</dbReference>
<name>A0A8T1Z4E0_9BRAS</name>
<evidence type="ECO:0000256" key="2">
    <source>
        <dbReference type="ARBA" id="ARBA00023015"/>
    </source>
</evidence>
<keyword evidence="7" id="KW-1185">Reference proteome</keyword>
<dbReference type="Pfam" id="PF00249">
    <property type="entry name" value="Myb_DNA-binding"/>
    <property type="match status" value="1"/>
</dbReference>
<protein>
    <submittedName>
        <fullName evidence="6">Myb domain</fullName>
    </submittedName>
</protein>
<dbReference type="PANTHER" id="PTHR31314:SF84">
    <property type="entry name" value="HOMEODOMAIN-LIKE SUPERFAMILY PROTEIN-RELATED"/>
    <property type="match status" value="1"/>
</dbReference>
<evidence type="ECO:0000313" key="7">
    <source>
        <dbReference type="Proteomes" id="UP000694240"/>
    </source>
</evidence>
<dbReference type="NCBIfam" id="TIGR01557">
    <property type="entry name" value="myb_SHAQKYF"/>
    <property type="match status" value="1"/>
</dbReference>
<keyword evidence="2" id="KW-0805">Transcription regulation</keyword>
<organism evidence="6 7">
    <name type="scientific">Arabidopsis thaliana x Arabidopsis arenosa</name>
    <dbReference type="NCBI Taxonomy" id="1240361"/>
    <lineage>
        <taxon>Eukaryota</taxon>
        <taxon>Viridiplantae</taxon>
        <taxon>Streptophyta</taxon>
        <taxon>Embryophyta</taxon>
        <taxon>Tracheophyta</taxon>
        <taxon>Spermatophyta</taxon>
        <taxon>Magnoliopsida</taxon>
        <taxon>eudicotyledons</taxon>
        <taxon>Gunneridae</taxon>
        <taxon>Pentapetalae</taxon>
        <taxon>rosids</taxon>
        <taxon>malvids</taxon>
        <taxon>Brassicales</taxon>
        <taxon>Brassicaceae</taxon>
        <taxon>Camelineae</taxon>
        <taxon>Arabidopsis</taxon>
    </lineage>
</organism>
<evidence type="ECO:0000259" key="5">
    <source>
        <dbReference type="PROSITE" id="PS51294"/>
    </source>
</evidence>
<keyword evidence="3" id="KW-0804">Transcription</keyword>
<reference evidence="6 7" key="1">
    <citation type="submission" date="2020-12" db="EMBL/GenBank/DDBJ databases">
        <title>Concerted genomic and epigenomic changes stabilize Arabidopsis allopolyploids.</title>
        <authorList>
            <person name="Chen Z."/>
        </authorList>
    </citation>
    <scope>NUCLEOTIDE SEQUENCE [LARGE SCALE GENOMIC DNA]</scope>
    <source>
        <strain evidence="6">Allo738</strain>
        <tissue evidence="6">Leaf</tissue>
    </source>
</reference>
<dbReference type="Proteomes" id="UP000694240">
    <property type="component" value="Chromosome 11"/>
</dbReference>
<dbReference type="InterPro" id="IPR001005">
    <property type="entry name" value="SANT/Myb"/>
</dbReference>
<dbReference type="InterPro" id="IPR006447">
    <property type="entry name" value="Myb_dom_plants"/>
</dbReference>
<sequence>MRDPIDRSYISPKLASMRWTDDLDIRFIQVVELLGGERSATPKKILSHMGVRDLTISHVKSHLQMYRNKKEAESIKARRMIHEMKQRQSQLYLQIYERATQFIQNQQRLQLDNTEKITSSLGSSNKSLYQSSRVGFNENRDNDVVVAGGGVIGEEGLSLELTLGRKY</sequence>
<comment type="subcellular location">
    <subcellularLocation>
        <location evidence="1">Nucleus</location>
    </subcellularLocation>
</comment>
<comment type="caution">
    <text evidence="6">The sequence shown here is derived from an EMBL/GenBank/DDBJ whole genome shotgun (WGS) entry which is preliminary data.</text>
</comment>
<proteinExistence type="predicted"/>
<dbReference type="InterPro" id="IPR017930">
    <property type="entry name" value="Myb_dom"/>
</dbReference>